<comment type="caution">
    <text evidence="8">The sequence shown here is derived from an EMBL/GenBank/DDBJ whole genome shotgun (WGS) entry which is preliminary data.</text>
</comment>
<feature type="transmembrane region" description="Helical" evidence="6">
    <location>
        <begin position="45"/>
        <end position="62"/>
    </location>
</feature>
<organism evidence="8 9">
    <name type="scientific">Amedibacillus dolichus</name>
    <dbReference type="NCBI Taxonomy" id="31971"/>
    <lineage>
        <taxon>Bacteria</taxon>
        <taxon>Bacillati</taxon>
        <taxon>Bacillota</taxon>
        <taxon>Erysipelotrichia</taxon>
        <taxon>Erysipelotrichales</taxon>
        <taxon>Erysipelotrichaceae</taxon>
        <taxon>Amedibacillus</taxon>
    </lineage>
</organism>
<dbReference type="Gene3D" id="1.20.58.220">
    <property type="entry name" value="Phosphate transport system protein phou homolog 2, domain 2"/>
    <property type="match status" value="1"/>
</dbReference>
<keyword evidence="2" id="KW-1003">Cell membrane</keyword>
<dbReference type="InterPro" id="IPR026022">
    <property type="entry name" value="PhoU_dom"/>
</dbReference>
<dbReference type="RefSeq" id="WP_289607622.1">
    <property type="nucleotide sequence ID" value="NZ_JAUDCG010000020.1"/>
</dbReference>
<keyword evidence="4 6" id="KW-1133">Transmembrane helix</keyword>
<evidence type="ECO:0000256" key="6">
    <source>
        <dbReference type="SAM" id="Phobius"/>
    </source>
</evidence>
<keyword evidence="9" id="KW-1185">Reference proteome</keyword>
<dbReference type="PANTHER" id="PTHR10010:SF46">
    <property type="entry name" value="SODIUM-DEPENDENT PHOSPHATE TRANSPORT PROTEIN 2B"/>
    <property type="match status" value="1"/>
</dbReference>
<protein>
    <submittedName>
        <fullName evidence="8">Na/Pi cotransporter family protein</fullName>
    </submittedName>
</protein>
<reference evidence="8" key="1">
    <citation type="submission" date="2023-06" db="EMBL/GenBank/DDBJ databases">
        <title>Identification and characterization of horizontal gene transfer across gut microbiota members of farm animals based on homology search.</title>
        <authorList>
            <person name="Schwarzerova J."/>
            <person name="Nykrynova M."/>
            <person name="Jureckova K."/>
            <person name="Cejkova D."/>
            <person name="Rychlik I."/>
        </authorList>
    </citation>
    <scope>NUCLEOTIDE SEQUENCE</scope>
    <source>
        <strain evidence="8">ET39</strain>
    </source>
</reference>
<dbReference type="InterPro" id="IPR038078">
    <property type="entry name" value="PhoU-like_sf"/>
</dbReference>
<feature type="transmembrane region" description="Helical" evidence="6">
    <location>
        <begin position="133"/>
        <end position="155"/>
    </location>
</feature>
<evidence type="ECO:0000256" key="5">
    <source>
        <dbReference type="ARBA" id="ARBA00023136"/>
    </source>
</evidence>
<evidence type="ECO:0000256" key="4">
    <source>
        <dbReference type="ARBA" id="ARBA00022989"/>
    </source>
</evidence>
<dbReference type="NCBIfam" id="NF037997">
    <property type="entry name" value="Na_Pi_symport"/>
    <property type="match status" value="1"/>
</dbReference>
<dbReference type="EMBL" id="JAUDCG010000020">
    <property type="protein sequence ID" value="MDM8157159.1"/>
    <property type="molecule type" value="Genomic_DNA"/>
</dbReference>
<reference evidence="8" key="2">
    <citation type="submission" date="2023-06" db="EMBL/GenBank/DDBJ databases">
        <authorList>
            <person name="Zeman M."/>
            <person name="Kubasova T."/>
            <person name="Jahodarova E."/>
            <person name="Nykrynova M."/>
            <person name="Rychlik I."/>
        </authorList>
    </citation>
    <scope>NUCLEOTIDE SEQUENCE</scope>
    <source>
        <strain evidence="8">ET39</strain>
    </source>
</reference>
<dbReference type="PANTHER" id="PTHR10010">
    <property type="entry name" value="SOLUTE CARRIER FAMILY 34 SODIUM PHOSPHATE , MEMBER 2-RELATED"/>
    <property type="match status" value="1"/>
</dbReference>
<evidence type="ECO:0000313" key="9">
    <source>
        <dbReference type="Proteomes" id="UP001529340"/>
    </source>
</evidence>
<dbReference type="Proteomes" id="UP001529340">
    <property type="component" value="Unassembled WGS sequence"/>
</dbReference>
<accession>A0ABT7UC12</accession>
<evidence type="ECO:0000256" key="2">
    <source>
        <dbReference type="ARBA" id="ARBA00022475"/>
    </source>
</evidence>
<dbReference type="Pfam" id="PF01895">
    <property type="entry name" value="PhoU"/>
    <property type="match status" value="1"/>
</dbReference>
<feature type="transmembrane region" description="Helical" evidence="6">
    <location>
        <begin position="175"/>
        <end position="201"/>
    </location>
</feature>
<feature type="transmembrane region" description="Helical" evidence="6">
    <location>
        <begin position="7"/>
        <end position="25"/>
    </location>
</feature>
<feature type="transmembrane region" description="Helical" evidence="6">
    <location>
        <begin position="280"/>
        <end position="299"/>
    </location>
</feature>
<dbReference type="Pfam" id="PF02690">
    <property type="entry name" value="Na_Pi_cotrans"/>
    <property type="match status" value="2"/>
</dbReference>
<dbReference type="NCBIfam" id="TIGR00704">
    <property type="entry name" value="NaPi_cotrn_rel"/>
    <property type="match status" value="1"/>
</dbReference>
<name>A0ABT7UC12_9FIRM</name>
<gene>
    <name evidence="8" type="ORF">QUV96_05835</name>
</gene>
<keyword evidence="5 6" id="KW-0472">Membrane</keyword>
<keyword evidence="3 6" id="KW-0812">Transmembrane</keyword>
<sequence>MGEIVEIVVSMLGGLALFLYGMRMMSNGLELTAGNSMKSVLEKLTSNRIISILVGAGVTALVQSSSATTVMLVSFVGSSIMTLEQAVWIIMGANIGATMTNMLTALNMSMVASLLAIIGVIAIVFIKRPRFNHIGLIFAGLGILFIGMELMSAAVMPLREFDAFHDIMSTFTNPLIGVLFGALFTALIQSSSASIGILQSLSITGAISMDSSLYLIFGMNIGTCITAALASIGANSDAKRTALIHFLFNVISTFLFIILIQLVPFASWMQASSGDPKVQIANANIVYKAVSVFLLFPFGQRLVDLSRRLIRDDQRADLLLCELGMDRYGGVGTAAVALTSFERLLDQMTRMAFENVKLSLDALIRHEEKHREELYEREQRINASRHQINEYMNRISALELSEADGEKVISYFKITTDLERLGDHAKNLMGHVEEEALNEDARTELVILRNLFRQALQAMVHSQDPVTEMAAIETQADALTSLYEKHQLQRLRAQACTPVQCVTYVNVLTDIERIFDHLTNIMEECRDHGYPFPYAFDTASSSGA</sequence>
<feature type="transmembrane region" description="Helical" evidence="6">
    <location>
        <begin position="213"/>
        <end position="234"/>
    </location>
</feature>
<evidence type="ECO:0000256" key="1">
    <source>
        <dbReference type="ARBA" id="ARBA00004651"/>
    </source>
</evidence>
<evidence type="ECO:0000313" key="8">
    <source>
        <dbReference type="EMBL" id="MDM8157159.1"/>
    </source>
</evidence>
<feature type="transmembrane region" description="Helical" evidence="6">
    <location>
        <begin position="69"/>
        <end position="91"/>
    </location>
</feature>
<evidence type="ECO:0000259" key="7">
    <source>
        <dbReference type="Pfam" id="PF01895"/>
    </source>
</evidence>
<dbReference type="InterPro" id="IPR004633">
    <property type="entry name" value="NaPi_cotrn-rel/YqeW-like"/>
</dbReference>
<comment type="subcellular location">
    <subcellularLocation>
        <location evidence="1">Cell membrane</location>
        <topology evidence="1">Multi-pass membrane protein</topology>
    </subcellularLocation>
</comment>
<proteinExistence type="predicted"/>
<dbReference type="SUPFAM" id="SSF109755">
    <property type="entry name" value="PhoU-like"/>
    <property type="match status" value="1"/>
</dbReference>
<feature type="transmembrane region" description="Helical" evidence="6">
    <location>
        <begin position="103"/>
        <end position="126"/>
    </location>
</feature>
<feature type="domain" description="PhoU" evidence="7">
    <location>
        <begin position="346"/>
        <end position="428"/>
    </location>
</feature>
<feature type="transmembrane region" description="Helical" evidence="6">
    <location>
        <begin position="246"/>
        <end position="268"/>
    </location>
</feature>
<evidence type="ECO:0000256" key="3">
    <source>
        <dbReference type="ARBA" id="ARBA00022692"/>
    </source>
</evidence>
<dbReference type="InterPro" id="IPR003841">
    <property type="entry name" value="Na/Pi_transpt"/>
</dbReference>